<dbReference type="AlphaFoldDB" id="A0A7J3I8Y3"/>
<evidence type="ECO:0000313" key="1">
    <source>
        <dbReference type="EMBL" id="HGN37226.1"/>
    </source>
</evidence>
<sequence>MKKVPVYRMREDGSLELVAEVDERSAMAIVGDDTVPDKIVIVYEEKVEDEELIPDDRVSRVHEFDIKEVMRELKRLEKKKHSKPQH</sequence>
<gene>
    <name evidence="1" type="ORF">ENT87_06735</name>
</gene>
<accession>A0A7J3I8Y3</accession>
<reference evidence="1" key="1">
    <citation type="journal article" date="2020" name="mSystems">
        <title>Genome- and Community-Level Interaction Insights into Carbon Utilization and Element Cycling Functions of Hydrothermarchaeota in Hydrothermal Sediment.</title>
        <authorList>
            <person name="Zhou Z."/>
            <person name="Liu Y."/>
            <person name="Xu W."/>
            <person name="Pan J."/>
            <person name="Luo Z.H."/>
            <person name="Li M."/>
        </authorList>
    </citation>
    <scope>NUCLEOTIDE SEQUENCE [LARGE SCALE GENOMIC DNA]</scope>
    <source>
        <strain evidence="1">SpSt-618</strain>
    </source>
</reference>
<protein>
    <submittedName>
        <fullName evidence="1">Uncharacterized protein</fullName>
    </submittedName>
</protein>
<proteinExistence type="predicted"/>
<dbReference type="EMBL" id="DTAI01000201">
    <property type="protein sequence ID" value="HGN37226.1"/>
    <property type="molecule type" value="Genomic_DNA"/>
</dbReference>
<comment type="caution">
    <text evidence="1">The sequence shown here is derived from an EMBL/GenBank/DDBJ whole genome shotgun (WGS) entry which is preliminary data.</text>
</comment>
<name>A0A7J3I8Y3_9CREN</name>
<organism evidence="1">
    <name type="scientific">Ignisphaera aggregans</name>
    <dbReference type="NCBI Taxonomy" id="334771"/>
    <lineage>
        <taxon>Archaea</taxon>
        <taxon>Thermoproteota</taxon>
        <taxon>Thermoprotei</taxon>
        <taxon>Desulfurococcales</taxon>
        <taxon>Desulfurococcaceae</taxon>
        <taxon>Ignisphaera</taxon>
    </lineage>
</organism>